<evidence type="ECO:0000313" key="1">
    <source>
        <dbReference type="EMBL" id="CAE0391302.1"/>
    </source>
</evidence>
<reference evidence="1" key="1">
    <citation type="submission" date="2021-01" db="EMBL/GenBank/DDBJ databases">
        <authorList>
            <person name="Corre E."/>
            <person name="Pelletier E."/>
            <person name="Niang G."/>
            <person name="Scheremetjew M."/>
            <person name="Finn R."/>
            <person name="Kale V."/>
            <person name="Holt S."/>
            <person name="Cochrane G."/>
            <person name="Meng A."/>
            <person name="Brown T."/>
            <person name="Cohen L."/>
        </authorList>
    </citation>
    <scope>NUCLEOTIDE SEQUENCE</scope>
    <source>
        <strain evidence="1">CT5</strain>
    </source>
</reference>
<proteinExistence type="predicted"/>
<protein>
    <submittedName>
        <fullName evidence="1">Uncharacterized protein</fullName>
    </submittedName>
</protein>
<dbReference type="EMBL" id="HBIK01034697">
    <property type="protein sequence ID" value="CAE0391302.1"/>
    <property type="molecule type" value="Transcribed_RNA"/>
</dbReference>
<gene>
    <name evidence="1" type="ORF">ECRA1380_LOCUS16278</name>
</gene>
<sequence length="197" mass="23352">MSFFWKQRCAQEVNGRYKSTVHNIITGKIKHEPISTTQSSMENHAIREARKLRDQNFERKVRVPRDLFKSKRIVLPIINRNFSSLNKTMLQRGLRQSTKRRGIKCFETDQKMSWMNSSIDLSYIDGHKRNQSLSRINAFQSLQNIKEQSRRKVFSLENSPVRDYHSRNGSTHSLRDKRIEIAKNRHSMNTHNEYSSK</sequence>
<accession>A0A7S3KU82</accession>
<name>A0A7S3KU82_EUPCR</name>
<organism evidence="1">
    <name type="scientific">Euplotes crassus</name>
    <dbReference type="NCBI Taxonomy" id="5936"/>
    <lineage>
        <taxon>Eukaryota</taxon>
        <taxon>Sar</taxon>
        <taxon>Alveolata</taxon>
        <taxon>Ciliophora</taxon>
        <taxon>Intramacronucleata</taxon>
        <taxon>Spirotrichea</taxon>
        <taxon>Hypotrichia</taxon>
        <taxon>Euplotida</taxon>
        <taxon>Euplotidae</taxon>
        <taxon>Moneuplotes</taxon>
    </lineage>
</organism>
<dbReference type="AlphaFoldDB" id="A0A7S3KU82"/>